<dbReference type="Gene3D" id="1.20.1540.10">
    <property type="entry name" value="Rhomboid-like"/>
    <property type="match status" value="1"/>
</dbReference>
<evidence type="ECO:0000256" key="1">
    <source>
        <dbReference type="ARBA" id="ARBA00004141"/>
    </source>
</evidence>
<feature type="domain" description="Peptidase S54 rhomboid" evidence="8">
    <location>
        <begin position="41"/>
        <end position="187"/>
    </location>
</feature>
<dbReference type="InterPro" id="IPR035952">
    <property type="entry name" value="Rhomboid-like_sf"/>
</dbReference>
<dbReference type="PANTHER" id="PTHR43731:SF14">
    <property type="entry name" value="PRESENILIN-ASSOCIATED RHOMBOID-LIKE PROTEIN, MITOCHONDRIAL"/>
    <property type="match status" value="1"/>
</dbReference>
<keyword evidence="9" id="KW-0645">Protease</keyword>
<organism evidence="9 10">
    <name type="scientific">Lacibacter sediminis</name>
    <dbReference type="NCBI Taxonomy" id="2760713"/>
    <lineage>
        <taxon>Bacteria</taxon>
        <taxon>Pseudomonadati</taxon>
        <taxon>Bacteroidota</taxon>
        <taxon>Chitinophagia</taxon>
        <taxon>Chitinophagales</taxon>
        <taxon>Chitinophagaceae</taxon>
        <taxon>Lacibacter</taxon>
    </lineage>
</organism>
<evidence type="ECO:0000256" key="4">
    <source>
        <dbReference type="ARBA" id="ARBA00022801"/>
    </source>
</evidence>
<dbReference type="SUPFAM" id="SSF144091">
    <property type="entry name" value="Rhomboid-like"/>
    <property type="match status" value="1"/>
</dbReference>
<dbReference type="GO" id="GO:0006508">
    <property type="term" value="P:proteolysis"/>
    <property type="evidence" value="ECO:0007669"/>
    <property type="project" value="UniProtKB-KW"/>
</dbReference>
<dbReference type="PANTHER" id="PTHR43731">
    <property type="entry name" value="RHOMBOID PROTEASE"/>
    <property type="match status" value="1"/>
</dbReference>
<keyword evidence="6 7" id="KW-0472">Membrane</keyword>
<evidence type="ECO:0000313" key="10">
    <source>
        <dbReference type="Proteomes" id="UP000515344"/>
    </source>
</evidence>
<reference evidence="10" key="1">
    <citation type="submission" date="2020-08" db="EMBL/GenBank/DDBJ databases">
        <title>Lacibacter sp. S13-6-6 genome sequencing.</title>
        <authorList>
            <person name="Jin L."/>
        </authorList>
    </citation>
    <scope>NUCLEOTIDE SEQUENCE [LARGE SCALE GENOMIC DNA]</scope>
    <source>
        <strain evidence="10">S13-6-6</strain>
    </source>
</reference>
<feature type="transmembrane region" description="Helical" evidence="7">
    <location>
        <begin position="76"/>
        <end position="98"/>
    </location>
</feature>
<feature type="transmembrane region" description="Helical" evidence="7">
    <location>
        <begin position="110"/>
        <end position="131"/>
    </location>
</feature>
<keyword evidence="4" id="KW-0378">Hydrolase</keyword>
<name>A0A7G5XLU4_9BACT</name>
<evidence type="ECO:0000256" key="3">
    <source>
        <dbReference type="ARBA" id="ARBA00022692"/>
    </source>
</evidence>
<keyword evidence="10" id="KW-1185">Reference proteome</keyword>
<evidence type="ECO:0000256" key="6">
    <source>
        <dbReference type="ARBA" id="ARBA00023136"/>
    </source>
</evidence>
<dbReference type="Proteomes" id="UP000515344">
    <property type="component" value="Chromosome"/>
</dbReference>
<dbReference type="InterPro" id="IPR050925">
    <property type="entry name" value="Rhomboid_protease_S54"/>
</dbReference>
<evidence type="ECO:0000313" key="9">
    <source>
        <dbReference type="EMBL" id="QNA46447.1"/>
    </source>
</evidence>
<dbReference type="GO" id="GO:0016020">
    <property type="term" value="C:membrane"/>
    <property type="evidence" value="ECO:0007669"/>
    <property type="project" value="UniProtKB-SubCell"/>
</dbReference>
<dbReference type="RefSeq" id="WP_182806339.1">
    <property type="nucleotide sequence ID" value="NZ_CP060007.1"/>
</dbReference>
<keyword evidence="3 7" id="KW-0812">Transmembrane</keyword>
<protein>
    <submittedName>
        <fullName evidence="9">Rhomboid family intramembrane serine protease</fullName>
    </submittedName>
</protein>
<dbReference type="EMBL" id="CP060007">
    <property type="protein sequence ID" value="QNA46447.1"/>
    <property type="molecule type" value="Genomic_DNA"/>
</dbReference>
<evidence type="ECO:0000259" key="8">
    <source>
        <dbReference type="Pfam" id="PF01694"/>
    </source>
</evidence>
<dbReference type="Pfam" id="PF01694">
    <property type="entry name" value="Rhomboid"/>
    <property type="match status" value="1"/>
</dbReference>
<evidence type="ECO:0000256" key="2">
    <source>
        <dbReference type="ARBA" id="ARBA00009045"/>
    </source>
</evidence>
<accession>A0A7G5XLU4</accession>
<dbReference type="AlphaFoldDB" id="A0A7G5XLU4"/>
<sequence>MDFTITVIIIIITCIISFTAFSSEKIINDLIFWPPMIQEKKQFYRFITSGLIHADIPHLAFNMITLYFFGRLVEEYLFIPRIGKTGYLLFYIAGIIVSEIPSYIKHRNNYSYRSLGASGAVTAVLFSFILLAPWQTIYVFFLPVPAIIFAALYVGYSIYMDRKGGDNVNHSAHLWGAAWGVVFTLLMEPDIINRFIDQLMHPNF</sequence>
<feature type="transmembrane region" description="Helical" evidence="7">
    <location>
        <begin position="137"/>
        <end position="156"/>
    </location>
</feature>
<comment type="subcellular location">
    <subcellularLocation>
        <location evidence="1">Membrane</location>
        <topology evidence="1">Multi-pass membrane protein</topology>
    </subcellularLocation>
</comment>
<evidence type="ECO:0000256" key="7">
    <source>
        <dbReference type="SAM" id="Phobius"/>
    </source>
</evidence>
<feature type="transmembrane region" description="Helical" evidence="7">
    <location>
        <begin position="6"/>
        <end position="22"/>
    </location>
</feature>
<dbReference type="KEGG" id="lacs:H4075_09820"/>
<dbReference type="GO" id="GO:0004252">
    <property type="term" value="F:serine-type endopeptidase activity"/>
    <property type="evidence" value="ECO:0007669"/>
    <property type="project" value="InterPro"/>
</dbReference>
<gene>
    <name evidence="9" type="ORF">H4075_09820</name>
</gene>
<feature type="transmembrane region" description="Helical" evidence="7">
    <location>
        <begin position="43"/>
        <end position="70"/>
    </location>
</feature>
<dbReference type="InterPro" id="IPR022764">
    <property type="entry name" value="Peptidase_S54_rhomboid_dom"/>
</dbReference>
<comment type="similarity">
    <text evidence="2">Belongs to the peptidase S54 family.</text>
</comment>
<evidence type="ECO:0000256" key="5">
    <source>
        <dbReference type="ARBA" id="ARBA00022989"/>
    </source>
</evidence>
<proteinExistence type="inferred from homology"/>
<keyword evidence="5 7" id="KW-1133">Transmembrane helix</keyword>